<organism evidence="1 2">
    <name type="scientific">Bauhinia variegata</name>
    <name type="common">Purple orchid tree</name>
    <name type="synonym">Phanera variegata</name>
    <dbReference type="NCBI Taxonomy" id="167791"/>
    <lineage>
        <taxon>Eukaryota</taxon>
        <taxon>Viridiplantae</taxon>
        <taxon>Streptophyta</taxon>
        <taxon>Embryophyta</taxon>
        <taxon>Tracheophyta</taxon>
        <taxon>Spermatophyta</taxon>
        <taxon>Magnoliopsida</taxon>
        <taxon>eudicotyledons</taxon>
        <taxon>Gunneridae</taxon>
        <taxon>Pentapetalae</taxon>
        <taxon>rosids</taxon>
        <taxon>fabids</taxon>
        <taxon>Fabales</taxon>
        <taxon>Fabaceae</taxon>
        <taxon>Cercidoideae</taxon>
        <taxon>Cercideae</taxon>
        <taxon>Bauhiniinae</taxon>
        <taxon>Bauhinia</taxon>
    </lineage>
</organism>
<accession>A0ACB9M2L3</accession>
<keyword evidence="2" id="KW-1185">Reference proteome</keyword>
<name>A0ACB9M2L3_BAUVA</name>
<dbReference type="Proteomes" id="UP000828941">
    <property type="component" value="Chromosome 10"/>
</dbReference>
<comment type="caution">
    <text evidence="1">The sequence shown here is derived from an EMBL/GenBank/DDBJ whole genome shotgun (WGS) entry which is preliminary data.</text>
</comment>
<dbReference type="EMBL" id="CM039435">
    <property type="protein sequence ID" value="KAI4318183.1"/>
    <property type="molecule type" value="Genomic_DNA"/>
</dbReference>
<sequence length="238" mass="26651">MEETKELAEAIYLSSTKIKTKTKFKSLDKDGDEKISAEELKESLESEGYDGMARSNVFSLIDDNQDGYLQPNEFLTLYHVIESNRKVCDHCKLFIPGAYFTCKNCHWEKPPKESYNLCIGCYKRVDFNHEHTEFVDNYTLFAEMRQKLQESYSRSNGEISPPKMRKRDKVKKALKSLAGVAKIGSVATAVTVAAVAAGHQSSATSNDASSNNVNDDENEMPNAASNDADYDLSSGHNY</sequence>
<proteinExistence type="predicted"/>
<evidence type="ECO:0000313" key="2">
    <source>
        <dbReference type="Proteomes" id="UP000828941"/>
    </source>
</evidence>
<reference evidence="1 2" key="1">
    <citation type="journal article" date="2022" name="DNA Res.">
        <title>Chromosomal-level genome assembly of the orchid tree Bauhinia variegata (Leguminosae; Cercidoideae) supports the allotetraploid origin hypothesis of Bauhinia.</title>
        <authorList>
            <person name="Zhong Y."/>
            <person name="Chen Y."/>
            <person name="Zheng D."/>
            <person name="Pang J."/>
            <person name="Liu Y."/>
            <person name="Luo S."/>
            <person name="Meng S."/>
            <person name="Qian L."/>
            <person name="Wei D."/>
            <person name="Dai S."/>
            <person name="Zhou R."/>
        </authorList>
    </citation>
    <scope>NUCLEOTIDE SEQUENCE [LARGE SCALE GENOMIC DNA]</scope>
    <source>
        <strain evidence="1">BV-YZ2020</strain>
    </source>
</reference>
<protein>
    <submittedName>
        <fullName evidence="1">Uncharacterized protein</fullName>
    </submittedName>
</protein>
<evidence type="ECO:0000313" key="1">
    <source>
        <dbReference type="EMBL" id="KAI4318183.1"/>
    </source>
</evidence>
<gene>
    <name evidence="1" type="ORF">L6164_025986</name>
</gene>